<reference evidence="1" key="1">
    <citation type="submission" date="2023-05" db="EMBL/GenBank/DDBJ databases">
        <authorList>
            <consortium name="ELIXIR-Norway"/>
        </authorList>
    </citation>
    <scope>NUCLEOTIDE SEQUENCE</scope>
</reference>
<proteinExistence type="predicted"/>
<evidence type="ECO:0000313" key="2">
    <source>
        <dbReference type="Proteomes" id="UP001162501"/>
    </source>
</evidence>
<evidence type="ECO:0000313" key="1">
    <source>
        <dbReference type="EMBL" id="CAM9805839.1"/>
    </source>
</evidence>
<reference evidence="1" key="2">
    <citation type="submission" date="2025-03" db="EMBL/GenBank/DDBJ databases">
        <authorList>
            <consortium name="ELIXIR-Norway"/>
            <consortium name="Elixir Norway"/>
        </authorList>
    </citation>
    <scope>NUCLEOTIDE SEQUENCE</scope>
</reference>
<accession>A0AC59YM53</accession>
<dbReference type="Proteomes" id="UP001162501">
    <property type="component" value="Chromosome 18"/>
</dbReference>
<sequence>MQPCMLRSLPPLFSPPWSSALTCIPPPRMENPPLFFITAHSASLLWGLILTVGLSPSGREEYGMTTCKVAILKEPSQIPQINIETRCCISILEESIAQHHRLNGHEFEQAQGDGEGQGSLECCSPWGHKDWTRLSD</sequence>
<gene>
    <name evidence="1" type="ORF">MRATA1EN22A_LOCUS7710</name>
</gene>
<organism evidence="1 2">
    <name type="scientific">Rangifer tarandus platyrhynchus</name>
    <name type="common">Svalbard reindeer</name>
    <dbReference type="NCBI Taxonomy" id="3082113"/>
    <lineage>
        <taxon>Eukaryota</taxon>
        <taxon>Metazoa</taxon>
        <taxon>Chordata</taxon>
        <taxon>Craniata</taxon>
        <taxon>Vertebrata</taxon>
        <taxon>Euteleostomi</taxon>
        <taxon>Mammalia</taxon>
        <taxon>Eutheria</taxon>
        <taxon>Laurasiatheria</taxon>
        <taxon>Artiodactyla</taxon>
        <taxon>Ruminantia</taxon>
        <taxon>Pecora</taxon>
        <taxon>Cervidae</taxon>
        <taxon>Odocoileinae</taxon>
        <taxon>Rangifer</taxon>
    </lineage>
</organism>
<protein>
    <submittedName>
        <fullName evidence="1">Uncharacterized protein</fullName>
    </submittedName>
</protein>
<name>A0AC59YM53_RANTA</name>
<dbReference type="EMBL" id="OX596102">
    <property type="protein sequence ID" value="CAM9805839.1"/>
    <property type="molecule type" value="Genomic_DNA"/>
</dbReference>